<dbReference type="Pfam" id="PF22691">
    <property type="entry name" value="Thiolase_C_1"/>
    <property type="match status" value="1"/>
</dbReference>
<evidence type="ECO:0000259" key="1">
    <source>
        <dbReference type="Pfam" id="PF00108"/>
    </source>
</evidence>
<evidence type="ECO:0000259" key="2">
    <source>
        <dbReference type="Pfam" id="PF22691"/>
    </source>
</evidence>
<dbReference type="SUPFAM" id="SSF53901">
    <property type="entry name" value="Thiolase-like"/>
    <property type="match status" value="2"/>
</dbReference>
<evidence type="ECO:0000313" key="3">
    <source>
        <dbReference type="EMBL" id="OFW57968.1"/>
    </source>
</evidence>
<dbReference type="PANTHER" id="PTHR42870:SF1">
    <property type="entry name" value="NON-SPECIFIC LIPID-TRANSFER PROTEIN-LIKE 2"/>
    <property type="match status" value="1"/>
</dbReference>
<dbReference type="Pfam" id="PF00108">
    <property type="entry name" value="Thiolase_N"/>
    <property type="match status" value="1"/>
</dbReference>
<comment type="caution">
    <text evidence="3">The sequence shown here is derived from an EMBL/GenBank/DDBJ whole genome shotgun (WGS) entry which is preliminary data.</text>
</comment>
<keyword evidence="3" id="KW-0012">Acyltransferase</keyword>
<dbReference type="EMBL" id="MELK01000028">
    <property type="protein sequence ID" value="OFW57968.1"/>
    <property type="molecule type" value="Genomic_DNA"/>
</dbReference>
<dbReference type="InterPro" id="IPR002155">
    <property type="entry name" value="Thiolase"/>
</dbReference>
<sequence length="384" mass="41103">MGKRVGIIGVGQTHHAAKRLDASGVELISEAVTRALDDAQLTIKDIDAVVIGNMDHFENINYVDMWAIDGLGAFMKPVFKVTTGGTTGTTVGACGYYHAASGLFDVVLAVGWEKNSESDTQAAIATCANPTLERDPFAGAIGPLATEYSMYMKAYGATEEDSAIVAARDRNNALNNPYAHSRQAVTVEDVLNSPMLSYPVKFLDMCPRSDGSCAVIFASEEKARKLCPRPAWVHASVVRHDYTHFGDLEWTFMPTLERASAAAYKVAGITDPLNEFDVAELYIPCATCGVKWMDSLWFCDHGGAPDLIRKGTFHMDGQLPINPSGGVISTNPIGATGLIRIGEGAWQIMGKAGDRQVPGVEKALCTGFGGCSWSDVMILGADLP</sequence>
<evidence type="ECO:0000313" key="4">
    <source>
        <dbReference type="Proteomes" id="UP000177876"/>
    </source>
</evidence>
<dbReference type="CDD" id="cd00829">
    <property type="entry name" value="SCP-x_thiolase"/>
    <property type="match status" value="1"/>
</dbReference>
<name>A0A1F2WM82_9ACTN</name>
<dbReference type="Gene3D" id="3.40.47.10">
    <property type="match status" value="1"/>
</dbReference>
<dbReference type="PANTHER" id="PTHR42870">
    <property type="entry name" value="ACETYL-COA C-ACETYLTRANSFERASE"/>
    <property type="match status" value="1"/>
</dbReference>
<dbReference type="InterPro" id="IPR055140">
    <property type="entry name" value="Thiolase_C_2"/>
</dbReference>
<gene>
    <name evidence="3" type="ORF">A2Y75_12110</name>
</gene>
<organism evidence="3 4">
    <name type="scientific">Candidatus Solincola sediminis</name>
    <dbReference type="NCBI Taxonomy" id="1797199"/>
    <lineage>
        <taxon>Bacteria</taxon>
        <taxon>Bacillati</taxon>
        <taxon>Actinomycetota</taxon>
        <taxon>Candidatus Geothermincolia</taxon>
        <taxon>Candidatus Geothermincolales</taxon>
        <taxon>Candidatus Geothermincolaceae</taxon>
        <taxon>Candidatus Solincola</taxon>
    </lineage>
</organism>
<feature type="domain" description="Thiolase C-terminal" evidence="2">
    <location>
        <begin position="249"/>
        <end position="379"/>
    </location>
</feature>
<keyword evidence="3" id="KW-0808">Transferase</keyword>
<dbReference type="InterPro" id="IPR020616">
    <property type="entry name" value="Thiolase_N"/>
</dbReference>
<feature type="domain" description="Thiolase N-terminal" evidence="1">
    <location>
        <begin position="19"/>
        <end position="180"/>
    </location>
</feature>
<reference evidence="3 4" key="1">
    <citation type="journal article" date="2016" name="Nat. Commun.">
        <title>Thousands of microbial genomes shed light on interconnected biogeochemical processes in an aquifer system.</title>
        <authorList>
            <person name="Anantharaman K."/>
            <person name="Brown C.T."/>
            <person name="Hug L.A."/>
            <person name="Sharon I."/>
            <person name="Castelle C.J."/>
            <person name="Probst A.J."/>
            <person name="Thomas B.C."/>
            <person name="Singh A."/>
            <person name="Wilkins M.J."/>
            <person name="Karaoz U."/>
            <person name="Brodie E.L."/>
            <person name="Williams K.H."/>
            <person name="Hubbard S.S."/>
            <person name="Banfield J.F."/>
        </authorList>
    </citation>
    <scope>NUCLEOTIDE SEQUENCE [LARGE SCALE GENOMIC DNA]</scope>
</reference>
<dbReference type="PIRSF" id="PIRSF000429">
    <property type="entry name" value="Ac-CoA_Ac_transf"/>
    <property type="match status" value="1"/>
</dbReference>
<dbReference type="AlphaFoldDB" id="A0A1F2WM82"/>
<dbReference type="InterPro" id="IPR016039">
    <property type="entry name" value="Thiolase-like"/>
</dbReference>
<proteinExistence type="predicted"/>
<protein>
    <submittedName>
        <fullName evidence="3">Propanoyl-CoA acyltransferase</fullName>
    </submittedName>
</protein>
<dbReference type="GO" id="GO:0016747">
    <property type="term" value="F:acyltransferase activity, transferring groups other than amino-acyl groups"/>
    <property type="evidence" value="ECO:0007669"/>
    <property type="project" value="InterPro"/>
</dbReference>
<dbReference type="STRING" id="1797197.A2Y75_12110"/>
<dbReference type="Proteomes" id="UP000177876">
    <property type="component" value="Unassembled WGS sequence"/>
</dbReference>
<accession>A0A1F2WM82</accession>